<organism evidence="2 3">
    <name type="scientific">Candidozyma auris</name>
    <name type="common">Yeast</name>
    <name type="synonym">Candida auris</name>
    <dbReference type="NCBI Taxonomy" id="498019"/>
    <lineage>
        <taxon>Eukaryota</taxon>
        <taxon>Fungi</taxon>
        <taxon>Dikarya</taxon>
        <taxon>Ascomycota</taxon>
        <taxon>Saccharomycotina</taxon>
        <taxon>Pichiomycetes</taxon>
        <taxon>Metschnikowiaceae</taxon>
        <taxon>Candidozyma</taxon>
    </lineage>
</organism>
<reference evidence="3" key="1">
    <citation type="journal article" date="2015" name="BMC Genomics">
        <title>Draft genome of a commonly misdiagnosed multidrug resistant pathogen Candida auris.</title>
        <authorList>
            <person name="Chatterjee S."/>
            <person name="Alampalli S.V."/>
            <person name="Nageshan R.K."/>
            <person name="Chettiar S.T."/>
            <person name="Joshi S."/>
            <person name="Tatu U.S."/>
        </authorList>
    </citation>
    <scope>NUCLEOTIDE SEQUENCE [LARGE SCALE GENOMIC DNA]</scope>
    <source>
        <strain evidence="3">6684</strain>
    </source>
</reference>
<evidence type="ECO:0000256" key="1">
    <source>
        <dbReference type="SAM" id="MobiDB-lite"/>
    </source>
</evidence>
<dbReference type="InterPro" id="IPR036305">
    <property type="entry name" value="RGS_sf"/>
</dbReference>
<sequence>MNYDCSKRCSIPPLDEIVAPSREPTNCGPYSKANFVAYLAASHCTENLEFIVELDRFIAAVGDLSRANLSAPVDSPAQRIAEQDRLLHQWRVLYRIFIAKDSIKEVNIPWTLRSTFLEDILPLLADLSHTRGVVYELLLDNYNEFILHTRETTNDSCTLRRRLEIVAPDQQPPVFNNSSSFADHDVAPCPPFTPSREKSCSAAGLKDQWEKALLDFELGKTEEYECTNPDPSSDSTSNYGSSRSRNGSDGTVSSMRTSSRGSSIGSMVDNIKGYSNLKKAVRKFKHRRSLAEGVDVVQ</sequence>
<dbReference type="EMBL" id="LGST01000009">
    <property type="protein sequence ID" value="KNE01577.1"/>
    <property type="molecule type" value="Genomic_DNA"/>
</dbReference>
<comment type="caution">
    <text evidence="2">The sequence shown here is derived from an EMBL/GenBank/DDBJ whole genome shotgun (WGS) entry which is preliminary data.</text>
</comment>
<name>A0A0L0P5D7_CANAR</name>
<dbReference type="CDD" id="cd07440">
    <property type="entry name" value="RGS"/>
    <property type="match status" value="1"/>
</dbReference>
<dbReference type="Proteomes" id="UP000037122">
    <property type="component" value="Unassembled WGS sequence"/>
</dbReference>
<feature type="region of interest" description="Disordered" evidence="1">
    <location>
        <begin position="223"/>
        <end position="269"/>
    </location>
</feature>
<evidence type="ECO:0000313" key="2">
    <source>
        <dbReference type="EMBL" id="KNE01577.1"/>
    </source>
</evidence>
<gene>
    <name evidence="2" type="ORF">QG37_01410</name>
</gene>
<dbReference type="AlphaFoldDB" id="A0A0L0P5D7"/>
<dbReference type="VEuPathDB" id="FungiDB:CJI96_0003987"/>
<dbReference type="VEuPathDB" id="FungiDB:QG37_01410"/>
<proteinExistence type="predicted"/>
<accession>A0A0L0P5D7</accession>
<evidence type="ECO:0000313" key="3">
    <source>
        <dbReference type="Proteomes" id="UP000037122"/>
    </source>
</evidence>
<feature type="compositionally biased region" description="Low complexity" evidence="1">
    <location>
        <begin position="232"/>
        <end position="268"/>
    </location>
</feature>
<dbReference type="VEuPathDB" id="FungiDB:CJJ09_004155"/>
<dbReference type="VEuPathDB" id="FungiDB:CJI97_005282"/>
<protein>
    <submittedName>
        <fullName evidence="2">Uncharacterized protein</fullName>
    </submittedName>
</protein>
<dbReference type="VEuPathDB" id="FungiDB:B9J08_005198"/>
<dbReference type="SUPFAM" id="SSF48097">
    <property type="entry name" value="Regulator of G-protein signaling, RGS"/>
    <property type="match status" value="1"/>
</dbReference>
<dbReference type="VEuPathDB" id="FungiDB:CJJ07_000274"/>
<dbReference type="InterPro" id="IPR044926">
    <property type="entry name" value="RGS_subdomain_2"/>
</dbReference>
<dbReference type="Gene3D" id="1.10.167.10">
    <property type="entry name" value="Regulator of G-protein Signalling 4, domain 2"/>
    <property type="match status" value="1"/>
</dbReference>